<feature type="region of interest" description="Disordered" evidence="5">
    <location>
        <begin position="1"/>
        <end position="23"/>
    </location>
</feature>
<keyword evidence="4 8" id="KW-0503">Monooxygenase</keyword>
<dbReference type="PANTHER" id="PTHR47178">
    <property type="entry name" value="MONOOXYGENASE, FAD-BINDING"/>
    <property type="match status" value="1"/>
</dbReference>
<evidence type="ECO:0000256" key="3">
    <source>
        <dbReference type="ARBA" id="ARBA00023002"/>
    </source>
</evidence>
<evidence type="ECO:0000256" key="1">
    <source>
        <dbReference type="ARBA" id="ARBA00022630"/>
    </source>
</evidence>
<protein>
    <submittedName>
        <fullName evidence="8">FAD-dependent monooxygenase</fullName>
    </submittedName>
</protein>
<evidence type="ECO:0000313" key="8">
    <source>
        <dbReference type="EMBL" id="GAA3012857.1"/>
    </source>
</evidence>
<feature type="region of interest" description="Disordered" evidence="5">
    <location>
        <begin position="242"/>
        <end position="263"/>
    </location>
</feature>
<dbReference type="EMBL" id="BAAAWD010000010">
    <property type="protein sequence ID" value="GAA3012857.1"/>
    <property type="molecule type" value="Genomic_DNA"/>
</dbReference>
<reference evidence="8 9" key="1">
    <citation type="journal article" date="2019" name="Int. J. Syst. Evol. Microbiol.">
        <title>The Global Catalogue of Microorganisms (GCM) 10K type strain sequencing project: providing services to taxonomists for standard genome sequencing and annotation.</title>
        <authorList>
            <consortium name="The Broad Institute Genomics Platform"/>
            <consortium name="The Broad Institute Genome Sequencing Center for Infectious Disease"/>
            <person name="Wu L."/>
            <person name="Ma J."/>
        </authorList>
    </citation>
    <scope>NUCLEOTIDE SEQUENCE [LARGE SCALE GENOMIC DNA]</scope>
    <source>
        <strain evidence="8 9">JCM 3106</strain>
    </source>
</reference>
<gene>
    <name evidence="8" type="ORF">GCM10017559_39920</name>
</gene>
<dbReference type="InterPro" id="IPR036188">
    <property type="entry name" value="FAD/NAD-bd_sf"/>
</dbReference>
<keyword evidence="3" id="KW-0560">Oxidoreductase</keyword>
<dbReference type="InterPro" id="IPR002938">
    <property type="entry name" value="FAD-bd"/>
</dbReference>
<organism evidence="8 9">
    <name type="scientific">Streptosporangium longisporum</name>
    <dbReference type="NCBI Taxonomy" id="46187"/>
    <lineage>
        <taxon>Bacteria</taxon>
        <taxon>Bacillati</taxon>
        <taxon>Actinomycetota</taxon>
        <taxon>Actinomycetes</taxon>
        <taxon>Streptosporangiales</taxon>
        <taxon>Streptosporangiaceae</taxon>
        <taxon>Streptosporangium</taxon>
    </lineage>
</organism>
<keyword evidence="6" id="KW-1133">Transmembrane helix</keyword>
<feature type="domain" description="FAD-binding" evidence="7">
    <location>
        <begin position="342"/>
        <end position="446"/>
    </location>
</feature>
<dbReference type="RefSeq" id="WP_344897318.1">
    <property type="nucleotide sequence ID" value="NZ_BAAAWD010000010.1"/>
</dbReference>
<dbReference type="Pfam" id="PF01494">
    <property type="entry name" value="FAD_binding_3"/>
    <property type="match status" value="1"/>
</dbReference>
<keyword evidence="9" id="KW-1185">Reference proteome</keyword>
<comment type="caution">
    <text evidence="8">The sequence shown here is derived from an EMBL/GenBank/DDBJ whole genome shotgun (WGS) entry which is preliminary data.</text>
</comment>
<name>A0ABN3Y218_9ACTN</name>
<dbReference type="SUPFAM" id="SSF51905">
    <property type="entry name" value="FAD/NAD(P)-binding domain"/>
    <property type="match status" value="1"/>
</dbReference>
<evidence type="ECO:0000256" key="6">
    <source>
        <dbReference type="SAM" id="Phobius"/>
    </source>
</evidence>
<proteinExistence type="predicted"/>
<evidence type="ECO:0000256" key="5">
    <source>
        <dbReference type="SAM" id="MobiDB-lite"/>
    </source>
</evidence>
<dbReference type="Proteomes" id="UP001499930">
    <property type="component" value="Unassembled WGS sequence"/>
</dbReference>
<feature type="compositionally biased region" description="Low complexity" evidence="5">
    <location>
        <begin position="1"/>
        <end position="10"/>
    </location>
</feature>
<dbReference type="PRINTS" id="PR00420">
    <property type="entry name" value="RNGMNOXGNASE"/>
</dbReference>
<evidence type="ECO:0000313" key="9">
    <source>
        <dbReference type="Proteomes" id="UP001499930"/>
    </source>
</evidence>
<dbReference type="Gene3D" id="3.50.50.60">
    <property type="entry name" value="FAD/NAD(P)-binding domain"/>
    <property type="match status" value="1"/>
</dbReference>
<dbReference type="GO" id="GO:0004497">
    <property type="term" value="F:monooxygenase activity"/>
    <property type="evidence" value="ECO:0007669"/>
    <property type="project" value="UniProtKB-KW"/>
</dbReference>
<sequence length="487" mass="51029">MTIVPSATTRPVPPVPRRAPSLTGAPVASALGGTVGAPAAVRPCGMARDLSHAVHRDGSHPRRTEIIMFTVLIAGGGIGGLCLAQGLLKAGVDVTVFERASSPGAFKEGYRIHLDPDGGRALHSCLPAERFALLDAACGRPPRAFAWLSEGLDELLSLNVAAPDGPPDPVAVHRSINRFTLRQILLDGLGDRVRFGKELLRYEIGADGAVTAHFADGDRATGSVLVGAEGTHSRVRAQLLPHGGRTDTGVAGTGGRLPLTPATRHLLPPQLRRGPAMVLAPGGVNMFLATHENVPGADLPAHMLPTETGDYLVWGLSARREALPAGGIDHLGPEALRELTLDLVRTWHPHVRQIVGESSPSSLSAFTIRTAVPVRPWPATTVTVLGDAIHSMPPSRGIGANTALRDAGVLCAGLVAARDAGTVDGRALTAAIAGYERRMRRYGFAAVKASNRALSQSVTTNSAAFAMSRAAMRLINRFPAARDRVFG</sequence>
<dbReference type="PANTHER" id="PTHR47178:SF6">
    <property type="entry name" value="FAD-BINDING DOMAIN-CONTAINING PROTEIN"/>
    <property type="match status" value="1"/>
</dbReference>
<feature type="transmembrane region" description="Helical" evidence="6">
    <location>
        <begin position="66"/>
        <end position="88"/>
    </location>
</feature>
<dbReference type="Pfam" id="PF13450">
    <property type="entry name" value="NAD_binding_8"/>
    <property type="match status" value="1"/>
</dbReference>
<keyword evidence="6" id="KW-0812">Transmembrane</keyword>
<evidence type="ECO:0000256" key="2">
    <source>
        <dbReference type="ARBA" id="ARBA00022827"/>
    </source>
</evidence>
<keyword evidence="1" id="KW-0285">Flavoprotein</keyword>
<accession>A0ABN3Y218</accession>
<evidence type="ECO:0000259" key="7">
    <source>
        <dbReference type="Pfam" id="PF01494"/>
    </source>
</evidence>
<evidence type="ECO:0000256" key="4">
    <source>
        <dbReference type="ARBA" id="ARBA00023033"/>
    </source>
</evidence>
<keyword evidence="2" id="KW-0274">FAD</keyword>
<keyword evidence="6" id="KW-0472">Membrane</keyword>